<organism evidence="1 2">
    <name type="scientific">Panagrolaimus sp. ES5</name>
    <dbReference type="NCBI Taxonomy" id="591445"/>
    <lineage>
        <taxon>Eukaryota</taxon>
        <taxon>Metazoa</taxon>
        <taxon>Ecdysozoa</taxon>
        <taxon>Nematoda</taxon>
        <taxon>Chromadorea</taxon>
        <taxon>Rhabditida</taxon>
        <taxon>Tylenchina</taxon>
        <taxon>Panagrolaimomorpha</taxon>
        <taxon>Panagrolaimoidea</taxon>
        <taxon>Panagrolaimidae</taxon>
        <taxon>Panagrolaimus</taxon>
    </lineage>
</organism>
<dbReference type="Proteomes" id="UP000887579">
    <property type="component" value="Unplaced"/>
</dbReference>
<evidence type="ECO:0000313" key="1">
    <source>
        <dbReference type="Proteomes" id="UP000887579"/>
    </source>
</evidence>
<dbReference type="WBParaSite" id="ES5_v2.g30110.t1">
    <property type="protein sequence ID" value="ES5_v2.g30110.t1"/>
    <property type="gene ID" value="ES5_v2.g30110"/>
</dbReference>
<reference evidence="2" key="1">
    <citation type="submission" date="2022-11" db="UniProtKB">
        <authorList>
            <consortium name="WormBaseParasite"/>
        </authorList>
    </citation>
    <scope>IDENTIFICATION</scope>
</reference>
<proteinExistence type="predicted"/>
<accession>A0AC34GK94</accession>
<evidence type="ECO:0000313" key="2">
    <source>
        <dbReference type="WBParaSite" id="ES5_v2.g30110.t1"/>
    </source>
</evidence>
<sequence>MYKEDMIRARFYSEFRNSGVTAVENSTKSTLCEQFIQQIEDERKANPKMTEDQLFERAINVLNERGILKKPFGVSFCRFTDDRIVQMLEQSKEENQKVEFRNSGGENLTKPTLCEQFIQQIEDERKANPK</sequence>
<protein>
    <submittedName>
        <fullName evidence="2">Ribosomal protein S23 mitochondrial conserved domain-containing protein</fullName>
    </submittedName>
</protein>
<name>A0AC34GK94_9BILA</name>